<dbReference type="InterPro" id="IPR017441">
    <property type="entry name" value="Protein_kinase_ATP_BS"/>
</dbReference>
<keyword evidence="1" id="KW-0067">ATP-binding</keyword>
<dbReference type="PROSITE" id="PS00107">
    <property type="entry name" value="PROTEIN_KINASE_ATP"/>
    <property type="match status" value="1"/>
</dbReference>
<feature type="domain" description="Protein kinase" evidence="2">
    <location>
        <begin position="128"/>
        <end position="385"/>
    </location>
</feature>
<evidence type="ECO:0000313" key="4">
    <source>
        <dbReference type="Proteomes" id="UP000319576"/>
    </source>
</evidence>
<dbReference type="EC" id="2.7.11.1" evidence="3"/>
<dbReference type="GO" id="GO:0005524">
    <property type="term" value="F:ATP binding"/>
    <property type="evidence" value="ECO:0007669"/>
    <property type="project" value="UniProtKB-UniRule"/>
</dbReference>
<dbReference type="SUPFAM" id="SSF56112">
    <property type="entry name" value="Protein kinase-like (PK-like)"/>
    <property type="match status" value="1"/>
</dbReference>
<reference evidence="3 4" key="1">
    <citation type="submission" date="2019-02" db="EMBL/GenBank/DDBJ databases">
        <title>Deep-cultivation of Planctomycetes and their phenomic and genomic characterization uncovers novel biology.</title>
        <authorList>
            <person name="Wiegand S."/>
            <person name="Jogler M."/>
            <person name="Boedeker C."/>
            <person name="Pinto D."/>
            <person name="Vollmers J."/>
            <person name="Rivas-Marin E."/>
            <person name="Kohn T."/>
            <person name="Peeters S.H."/>
            <person name="Heuer A."/>
            <person name="Rast P."/>
            <person name="Oberbeckmann S."/>
            <person name="Bunk B."/>
            <person name="Jeske O."/>
            <person name="Meyerdierks A."/>
            <person name="Storesund J.E."/>
            <person name="Kallscheuer N."/>
            <person name="Luecker S."/>
            <person name="Lage O.M."/>
            <person name="Pohl T."/>
            <person name="Merkel B.J."/>
            <person name="Hornburger P."/>
            <person name="Mueller R.-W."/>
            <person name="Bruemmer F."/>
            <person name="Labrenz M."/>
            <person name="Spormann A.M."/>
            <person name="Op den Camp H."/>
            <person name="Overmann J."/>
            <person name="Amann R."/>
            <person name="Jetten M.S.M."/>
            <person name="Mascher T."/>
            <person name="Medema M.H."/>
            <person name="Devos D.P."/>
            <person name="Kaster A.-K."/>
            <person name="Ovreas L."/>
            <person name="Rohde M."/>
            <person name="Galperin M.Y."/>
            <person name="Jogler C."/>
        </authorList>
    </citation>
    <scope>NUCLEOTIDE SEQUENCE [LARGE SCALE GENOMIC DNA]</scope>
    <source>
        <strain evidence="3 4">ETA_A1</strain>
    </source>
</reference>
<keyword evidence="3" id="KW-0808">Transferase</keyword>
<dbReference type="PROSITE" id="PS50011">
    <property type="entry name" value="PROTEIN_KINASE_DOM"/>
    <property type="match status" value="1"/>
</dbReference>
<keyword evidence="3" id="KW-0418">Kinase</keyword>
<sequence length="579" mass="63363">MTTTVDLAAWGEPPATPAEEALATLLDRVLAEIESGNDAQPEALRRGGRLELKERDLGLLSTVSLVYECAANVWENSVMAADDLRTGTRYSPIDKPSVTGEVPFLRLEQEELSPVEAGGPQEPFPGEYRVVRVLGEGAFGRVLLAEDLNLGWQVALKTLKLPATSTLGPQVLTALRTEAQHLAQLDHPNIVRVHAWREARGEYFLVLQFVAGGSLADRLKTEGVLPWQDAARYVADVGEALVAVHKRDVIHRDIKPDNILWDATRNEAVLTDFGVSARLAEPGTVAGTPMYMAPEAFEGRVSPALDVYSLAATLYRLVTGEHPFAKALLPGLVYQKLQGLPDPDPEPRLRAVPEALERVIRAGMAGRPENRPSMAEFAAQLRATLNQLLTDDLVTPAAGAGSKTPVDLRLMVGRQVQGETYEPLATTRPASFGLSRDMKKVPRPPEQVRVRTGERVRIEVVADKSGYVTVFNVGPTGNLNLLYPDDPTATPSPVEANRPLHVVDVEMTPPAGRERVFAVWSKEPSPLSTERLAGFVEHHHGLCSAPYRASRDMKRIKEAIEQLPTSDRFLTVLELDHIE</sequence>
<evidence type="ECO:0000256" key="1">
    <source>
        <dbReference type="PROSITE-ProRule" id="PRU10141"/>
    </source>
</evidence>
<keyword evidence="4" id="KW-1185">Reference proteome</keyword>
<dbReference type="InterPro" id="IPR011009">
    <property type="entry name" value="Kinase-like_dom_sf"/>
</dbReference>
<feature type="binding site" evidence="1">
    <location>
        <position position="157"/>
    </location>
    <ligand>
        <name>ATP</name>
        <dbReference type="ChEBI" id="CHEBI:30616"/>
    </ligand>
</feature>
<dbReference type="Pfam" id="PF14326">
    <property type="entry name" value="DUF4384"/>
    <property type="match status" value="1"/>
</dbReference>
<dbReference type="InterPro" id="IPR053235">
    <property type="entry name" value="Ser_Thr_kinase"/>
</dbReference>
<dbReference type="EMBL" id="CP036273">
    <property type="protein sequence ID" value="QDU21759.1"/>
    <property type="molecule type" value="Genomic_DNA"/>
</dbReference>
<dbReference type="RefSeq" id="WP_145240960.1">
    <property type="nucleotide sequence ID" value="NZ_CP036273.1"/>
</dbReference>
<evidence type="ECO:0000259" key="2">
    <source>
        <dbReference type="PROSITE" id="PS50011"/>
    </source>
</evidence>
<dbReference type="KEGG" id="uli:ETAA1_37320"/>
<dbReference type="InterPro" id="IPR000719">
    <property type="entry name" value="Prot_kinase_dom"/>
</dbReference>
<dbReference type="AlphaFoldDB" id="A0A517XW76"/>
<dbReference type="Gene3D" id="3.30.200.20">
    <property type="entry name" value="Phosphorylase Kinase, domain 1"/>
    <property type="match status" value="1"/>
</dbReference>
<dbReference type="CDD" id="cd14014">
    <property type="entry name" value="STKc_PknB_like"/>
    <property type="match status" value="1"/>
</dbReference>
<gene>
    <name evidence="3" type="primary">pknB_33</name>
    <name evidence="3" type="ORF">ETAA1_37320</name>
</gene>
<dbReference type="GO" id="GO:0005737">
    <property type="term" value="C:cytoplasm"/>
    <property type="evidence" value="ECO:0007669"/>
    <property type="project" value="TreeGrafter"/>
</dbReference>
<dbReference type="Proteomes" id="UP000319576">
    <property type="component" value="Chromosome"/>
</dbReference>
<dbReference type="SMART" id="SM00220">
    <property type="entry name" value="S_TKc"/>
    <property type="match status" value="1"/>
</dbReference>
<accession>A0A517XW76</accession>
<dbReference type="InterPro" id="IPR025493">
    <property type="entry name" value="DUF4384"/>
</dbReference>
<name>A0A517XW76_9BACT</name>
<dbReference type="OrthoDB" id="263922at2"/>
<protein>
    <submittedName>
        <fullName evidence="3">Serine/threonine-protein kinase PknB</fullName>
        <ecNumber evidence="3">2.7.11.1</ecNumber>
    </submittedName>
</protein>
<keyword evidence="1" id="KW-0547">Nucleotide-binding</keyword>
<organism evidence="3 4">
    <name type="scientific">Urbifossiella limnaea</name>
    <dbReference type="NCBI Taxonomy" id="2528023"/>
    <lineage>
        <taxon>Bacteria</taxon>
        <taxon>Pseudomonadati</taxon>
        <taxon>Planctomycetota</taxon>
        <taxon>Planctomycetia</taxon>
        <taxon>Gemmatales</taxon>
        <taxon>Gemmataceae</taxon>
        <taxon>Urbifossiella</taxon>
    </lineage>
</organism>
<dbReference type="Gene3D" id="1.10.510.10">
    <property type="entry name" value="Transferase(Phosphotransferase) domain 1"/>
    <property type="match status" value="1"/>
</dbReference>
<dbReference type="PANTHER" id="PTHR24361">
    <property type="entry name" value="MITOGEN-ACTIVATED KINASE KINASE KINASE"/>
    <property type="match status" value="1"/>
</dbReference>
<dbReference type="Pfam" id="PF00069">
    <property type="entry name" value="Pkinase"/>
    <property type="match status" value="1"/>
</dbReference>
<dbReference type="GO" id="GO:0004674">
    <property type="term" value="F:protein serine/threonine kinase activity"/>
    <property type="evidence" value="ECO:0007669"/>
    <property type="project" value="UniProtKB-EC"/>
</dbReference>
<evidence type="ECO:0000313" key="3">
    <source>
        <dbReference type="EMBL" id="QDU21759.1"/>
    </source>
</evidence>
<proteinExistence type="predicted"/>